<reference evidence="2" key="1">
    <citation type="submission" date="2017-02" db="EMBL/GenBank/DDBJ databases">
        <authorList>
            <person name="Varghese N."/>
            <person name="Submissions S."/>
        </authorList>
    </citation>
    <scope>NUCLEOTIDE SEQUENCE [LARGE SCALE GENOMIC DNA]</scope>
    <source>
        <strain evidence="2">UM2</strain>
    </source>
</reference>
<dbReference type="GO" id="GO:0106300">
    <property type="term" value="P:protein-DNA covalent cross-linking repair"/>
    <property type="evidence" value="ECO:0007669"/>
    <property type="project" value="InterPro"/>
</dbReference>
<name>A0A1T5BQR3_9SPHN</name>
<dbReference type="InterPro" id="IPR003738">
    <property type="entry name" value="SRAP"/>
</dbReference>
<dbReference type="RefSeq" id="WP_079647512.1">
    <property type="nucleotide sequence ID" value="NZ_FUYM01000003.1"/>
</dbReference>
<sequence>MCNHYRTNPEAIPSWREYIGWSLSMPEEPFASDVYPKRKGLIVRQEAGKIATDVRSWGITTKIKGASGKMLDKAVTNVRNLSSPFWKSTLAKPEQRCLVPFTTFAEPTLDPHPEIGKKGEHWFKLPAYPVGAFAGIWRGGEYAFLTCEPCALVAPLHPKAMPVILHPEDYEAWLTGDFDAACKLAQPFPSQMMEVETVWPMG</sequence>
<dbReference type="AlphaFoldDB" id="A0A1T5BQR3"/>
<dbReference type="OrthoDB" id="9782620at2"/>
<evidence type="ECO:0000313" key="1">
    <source>
        <dbReference type="EMBL" id="SKB49283.1"/>
    </source>
</evidence>
<dbReference type="GO" id="GO:0003697">
    <property type="term" value="F:single-stranded DNA binding"/>
    <property type="evidence" value="ECO:0007669"/>
    <property type="project" value="InterPro"/>
</dbReference>
<evidence type="ECO:0000313" key="2">
    <source>
        <dbReference type="Proteomes" id="UP000189818"/>
    </source>
</evidence>
<dbReference type="STRING" id="439228.SAMN06295920_103187"/>
<dbReference type="Proteomes" id="UP000189818">
    <property type="component" value="Unassembled WGS sequence"/>
</dbReference>
<dbReference type="SUPFAM" id="SSF143081">
    <property type="entry name" value="BB1717-like"/>
    <property type="match status" value="1"/>
</dbReference>
<dbReference type="EMBL" id="FUYM01000003">
    <property type="protein sequence ID" value="SKB49283.1"/>
    <property type="molecule type" value="Genomic_DNA"/>
</dbReference>
<gene>
    <name evidence="1" type="ORF">SAMN06295920_103187</name>
</gene>
<organism evidence="1 2">
    <name type="scientific">Rhizorhabdus histidinilytica</name>
    <dbReference type="NCBI Taxonomy" id="439228"/>
    <lineage>
        <taxon>Bacteria</taxon>
        <taxon>Pseudomonadati</taxon>
        <taxon>Pseudomonadota</taxon>
        <taxon>Alphaproteobacteria</taxon>
        <taxon>Sphingomonadales</taxon>
        <taxon>Sphingomonadaceae</taxon>
        <taxon>Rhizorhabdus</taxon>
    </lineage>
</organism>
<dbReference type="Gene3D" id="3.90.1680.10">
    <property type="entry name" value="SOS response associated peptidase-like"/>
    <property type="match status" value="1"/>
</dbReference>
<dbReference type="InterPro" id="IPR036590">
    <property type="entry name" value="SRAP-like"/>
</dbReference>
<protein>
    <submittedName>
        <fullName evidence="1">Putative SOS response-associated peptidase YedK</fullName>
    </submittedName>
</protein>
<proteinExistence type="predicted"/>
<keyword evidence="2" id="KW-1185">Reference proteome</keyword>
<dbReference type="Pfam" id="PF02586">
    <property type="entry name" value="SRAP"/>
    <property type="match status" value="1"/>
</dbReference>
<accession>A0A1T5BQR3</accession>